<organism evidence="1">
    <name type="scientific">Salmonella enterica subsp. salamae</name>
    <dbReference type="NCBI Taxonomy" id="59202"/>
    <lineage>
        <taxon>Bacteria</taxon>
        <taxon>Pseudomonadati</taxon>
        <taxon>Pseudomonadota</taxon>
        <taxon>Gammaproteobacteria</taxon>
        <taxon>Enterobacterales</taxon>
        <taxon>Enterobacteriaceae</taxon>
        <taxon>Salmonella</taxon>
    </lineage>
</organism>
<evidence type="ECO:0000313" key="1">
    <source>
        <dbReference type="EMBL" id="MII78315.1"/>
    </source>
</evidence>
<dbReference type="AlphaFoldDB" id="A0A6C8Y8Z3"/>
<comment type="caution">
    <text evidence="1">The sequence shown here is derived from an EMBL/GenBank/DDBJ whole genome shotgun (WGS) entry which is preliminary data.</text>
</comment>
<proteinExistence type="predicted"/>
<dbReference type="EMBL" id="RSKH01000002">
    <property type="protein sequence ID" value="MII78315.1"/>
    <property type="molecule type" value="Genomic_DNA"/>
</dbReference>
<name>A0A6C8Y8Z3_SALER</name>
<gene>
    <name evidence="1" type="ORF">AIF45_04165</name>
</gene>
<protein>
    <submittedName>
        <fullName evidence="1">Uncharacterized protein</fullName>
    </submittedName>
</protein>
<accession>A0A6C8Y8Z3</accession>
<reference evidence="1" key="1">
    <citation type="submission" date="2018-08" db="EMBL/GenBank/DDBJ databases">
        <authorList>
            <consortium name="GenomeTrakr network: Whole genome sequencing for foodborne pathogen traceback"/>
        </authorList>
    </citation>
    <scope>NUCLEOTIDE SEQUENCE [LARGE SCALE GENOMIC DNA]</scope>
    <source>
        <strain evidence="1">FDA00003943</strain>
    </source>
</reference>
<dbReference type="Proteomes" id="UP000885342">
    <property type="component" value="Unassembled WGS sequence"/>
</dbReference>
<sequence>MGAERKINCCQGNAPACGDNLRCGAVDAVQKIPSLQTWLKYAHMTIPPRKFTKPII</sequence>